<feature type="region of interest" description="Disordered" evidence="1">
    <location>
        <begin position="1"/>
        <end position="36"/>
    </location>
</feature>
<protein>
    <submittedName>
        <fullName evidence="2">Uncharacterized protein MANES_16G129900</fullName>
    </submittedName>
</protein>
<organism evidence="2">
    <name type="scientific">Rhizophora mucronata</name>
    <name type="common">Asiatic mangrove</name>
    <dbReference type="NCBI Taxonomy" id="61149"/>
    <lineage>
        <taxon>Eukaryota</taxon>
        <taxon>Viridiplantae</taxon>
        <taxon>Streptophyta</taxon>
        <taxon>Embryophyta</taxon>
        <taxon>Tracheophyta</taxon>
        <taxon>Spermatophyta</taxon>
        <taxon>Magnoliopsida</taxon>
        <taxon>eudicotyledons</taxon>
        <taxon>Gunneridae</taxon>
        <taxon>Pentapetalae</taxon>
        <taxon>rosids</taxon>
        <taxon>fabids</taxon>
        <taxon>Malpighiales</taxon>
        <taxon>Rhizophoraceae</taxon>
        <taxon>Rhizophora</taxon>
    </lineage>
</organism>
<evidence type="ECO:0000256" key="1">
    <source>
        <dbReference type="SAM" id="MobiDB-lite"/>
    </source>
</evidence>
<proteinExistence type="predicted"/>
<sequence length="36" mass="4075">MLASVDGHLSRAHWGSDPWRPLLLPPRRRPPGYPQG</sequence>
<accession>A0A2P2JEG5</accession>
<name>A0A2P2JEG5_RHIMU</name>
<dbReference type="EMBL" id="GGEC01011385">
    <property type="protein sequence ID" value="MBW91868.1"/>
    <property type="molecule type" value="Transcribed_RNA"/>
</dbReference>
<evidence type="ECO:0000313" key="2">
    <source>
        <dbReference type="EMBL" id="MBW91868.1"/>
    </source>
</evidence>
<reference evidence="2" key="1">
    <citation type="submission" date="2018-02" db="EMBL/GenBank/DDBJ databases">
        <title>Rhizophora mucronata_Transcriptome.</title>
        <authorList>
            <person name="Meera S.P."/>
            <person name="Sreeshan A."/>
            <person name="Augustine A."/>
        </authorList>
    </citation>
    <scope>NUCLEOTIDE SEQUENCE</scope>
    <source>
        <tissue evidence="2">Leaf</tissue>
    </source>
</reference>
<dbReference type="AlphaFoldDB" id="A0A2P2JEG5"/>